<evidence type="ECO:0000256" key="2">
    <source>
        <dbReference type="ARBA" id="ARBA00006143"/>
    </source>
</evidence>
<dbReference type="AlphaFoldDB" id="A0A1T5M676"/>
<dbReference type="PANTHER" id="PTHR31272">
    <property type="entry name" value="CYTOCHROME C-TYPE BIOGENESIS PROTEIN HI_1454-RELATED"/>
    <property type="match status" value="1"/>
</dbReference>
<keyword evidence="5 6" id="KW-0472">Membrane</keyword>
<feature type="domain" description="Cytochrome C biogenesis protein transmembrane" evidence="7">
    <location>
        <begin position="9"/>
        <end position="219"/>
    </location>
</feature>
<name>A0A1T5M676_9FIRM</name>
<feature type="transmembrane region" description="Helical" evidence="6">
    <location>
        <begin position="130"/>
        <end position="153"/>
    </location>
</feature>
<sequence>MENNVSSIVVFLQGIASFLSPCILPLMPIYLSYLTGDSLEEIESGGLKRSVFVNSIGFLVGLTLVFIALGATATALGKFLYFNSNIIRKVGGIVVIIFGIHHIGIINLSFLNMERKVKFKAKAPKFINSVILGMAFSFGWTPCIGPILGSVLMMAASLETYGKGIYLLIVYSLGFSIPFLITALFLNLILQRITNLDKYLKIIKVASGILLIIMGILVYTNNLTTIITFFS</sequence>
<evidence type="ECO:0000256" key="3">
    <source>
        <dbReference type="ARBA" id="ARBA00022692"/>
    </source>
</evidence>
<dbReference type="GO" id="GO:0017004">
    <property type="term" value="P:cytochrome complex assembly"/>
    <property type="evidence" value="ECO:0007669"/>
    <property type="project" value="InterPro"/>
</dbReference>
<keyword evidence="9" id="KW-1185">Reference proteome</keyword>
<dbReference type="EMBL" id="FUZT01000010">
    <property type="protein sequence ID" value="SKC83727.1"/>
    <property type="molecule type" value="Genomic_DNA"/>
</dbReference>
<dbReference type="Proteomes" id="UP000190285">
    <property type="component" value="Unassembled WGS sequence"/>
</dbReference>
<keyword evidence="3 6" id="KW-0812">Transmembrane</keyword>
<feature type="transmembrane region" description="Helical" evidence="6">
    <location>
        <begin position="90"/>
        <end position="110"/>
    </location>
</feature>
<reference evidence="8 9" key="1">
    <citation type="submission" date="2017-02" db="EMBL/GenBank/DDBJ databases">
        <authorList>
            <person name="Peterson S.W."/>
        </authorList>
    </citation>
    <scope>NUCLEOTIDE SEQUENCE [LARGE SCALE GENOMIC DNA]</scope>
    <source>
        <strain evidence="8 9">M1</strain>
    </source>
</reference>
<feature type="transmembrane region" description="Helical" evidence="6">
    <location>
        <begin position="51"/>
        <end position="70"/>
    </location>
</feature>
<dbReference type="OrthoDB" id="9809733at2"/>
<comment type="similarity">
    <text evidence="2">Belongs to the DsbD family.</text>
</comment>
<protein>
    <submittedName>
        <fullName evidence="8">Cytochrome c-type biogenesis protein</fullName>
    </submittedName>
</protein>
<feature type="transmembrane region" description="Helical" evidence="6">
    <location>
        <begin position="165"/>
        <end position="190"/>
    </location>
</feature>
<evidence type="ECO:0000259" key="7">
    <source>
        <dbReference type="Pfam" id="PF02683"/>
    </source>
</evidence>
<feature type="transmembrane region" description="Helical" evidence="6">
    <location>
        <begin position="6"/>
        <end position="31"/>
    </location>
</feature>
<dbReference type="RefSeq" id="WP_079494043.1">
    <property type="nucleotide sequence ID" value="NZ_FUZT01000010.1"/>
</dbReference>
<evidence type="ECO:0000256" key="1">
    <source>
        <dbReference type="ARBA" id="ARBA00004141"/>
    </source>
</evidence>
<dbReference type="STRING" id="36842.SAMN02194393_03982"/>
<proteinExistence type="inferred from homology"/>
<evidence type="ECO:0000256" key="6">
    <source>
        <dbReference type="SAM" id="Phobius"/>
    </source>
</evidence>
<evidence type="ECO:0000256" key="4">
    <source>
        <dbReference type="ARBA" id="ARBA00022989"/>
    </source>
</evidence>
<comment type="subcellular location">
    <subcellularLocation>
        <location evidence="1">Membrane</location>
        <topology evidence="1">Multi-pass membrane protein</topology>
    </subcellularLocation>
</comment>
<dbReference type="PANTHER" id="PTHR31272:SF4">
    <property type="entry name" value="CYTOCHROME C-TYPE BIOGENESIS PROTEIN HI_1454-RELATED"/>
    <property type="match status" value="1"/>
</dbReference>
<dbReference type="InterPro" id="IPR051790">
    <property type="entry name" value="Cytochrome_c-biogenesis_DsbD"/>
</dbReference>
<keyword evidence="4 6" id="KW-1133">Transmembrane helix</keyword>
<evidence type="ECO:0000313" key="8">
    <source>
        <dbReference type="EMBL" id="SKC83727.1"/>
    </source>
</evidence>
<feature type="transmembrane region" description="Helical" evidence="6">
    <location>
        <begin position="202"/>
        <end position="220"/>
    </location>
</feature>
<dbReference type="GO" id="GO:0016020">
    <property type="term" value="C:membrane"/>
    <property type="evidence" value="ECO:0007669"/>
    <property type="project" value="UniProtKB-SubCell"/>
</dbReference>
<accession>A0A1T5M676</accession>
<dbReference type="InterPro" id="IPR003834">
    <property type="entry name" value="Cyt_c_assmbl_TM_dom"/>
</dbReference>
<organism evidence="8 9">
    <name type="scientific">Maledivibacter halophilus</name>
    <dbReference type="NCBI Taxonomy" id="36842"/>
    <lineage>
        <taxon>Bacteria</taxon>
        <taxon>Bacillati</taxon>
        <taxon>Bacillota</taxon>
        <taxon>Clostridia</taxon>
        <taxon>Peptostreptococcales</taxon>
        <taxon>Caminicellaceae</taxon>
        <taxon>Maledivibacter</taxon>
    </lineage>
</organism>
<evidence type="ECO:0000256" key="5">
    <source>
        <dbReference type="ARBA" id="ARBA00023136"/>
    </source>
</evidence>
<gene>
    <name evidence="8" type="ORF">SAMN02194393_03982</name>
</gene>
<evidence type="ECO:0000313" key="9">
    <source>
        <dbReference type="Proteomes" id="UP000190285"/>
    </source>
</evidence>
<dbReference type="Pfam" id="PF02683">
    <property type="entry name" value="DsbD_TM"/>
    <property type="match status" value="1"/>
</dbReference>